<dbReference type="PANTHER" id="PTHR42884:SF14">
    <property type="entry name" value="NEUROENDOCRINE CONVERTASE 1"/>
    <property type="match status" value="1"/>
</dbReference>
<dbReference type="GO" id="GO:0004252">
    <property type="term" value="F:serine-type endopeptidase activity"/>
    <property type="evidence" value="ECO:0007669"/>
    <property type="project" value="UniProtKB-UniRule"/>
</dbReference>
<evidence type="ECO:0000256" key="3">
    <source>
        <dbReference type="ARBA" id="ARBA00022801"/>
    </source>
</evidence>
<organism evidence="8 9">
    <name type="scientific">Tychonema bourrellyi FEM_GT703</name>
    <dbReference type="NCBI Taxonomy" id="2040638"/>
    <lineage>
        <taxon>Bacteria</taxon>
        <taxon>Bacillati</taxon>
        <taxon>Cyanobacteriota</taxon>
        <taxon>Cyanophyceae</taxon>
        <taxon>Oscillatoriophycideae</taxon>
        <taxon>Oscillatoriales</taxon>
        <taxon>Microcoleaceae</taxon>
        <taxon>Tychonema</taxon>
    </lineage>
</organism>
<comment type="similarity">
    <text evidence="1">Belongs to the peptidase S8 family. Furin subfamily.</text>
</comment>
<feature type="active site" description="Charge relay system" evidence="5 6">
    <location>
        <position position="64"/>
    </location>
</feature>
<dbReference type="InterPro" id="IPR000209">
    <property type="entry name" value="Peptidase_S8/S53_dom"/>
</dbReference>
<dbReference type="RefSeq" id="WP_096830431.1">
    <property type="nucleotide sequence ID" value="NZ_NXIB02000065.1"/>
</dbReference>
<evidence type="ECO:0000256" key="2">
    <source>
        <dbReference type="ARBA" id="ARBA00022670"/>
    </source>
</evidence>
<keyword evidence="2 6" id="KW-0645">Protease</keyword>
<dbReference type="Pfam" id="PF00082">
    <property type="entry name" value="Peptidase_S8"/>
    <property type="match status" value="1"/>
</dbReference>
<evidence type="ECO:0000256" key="6">
    <source>
        <dbReference type="PROSITE-ProRule" id="PRU01240"/>
    </source>
</evidence>
<dbReference type="InterPro" id="IPR036852">
    <property type="entry name" value="Peptidase_S8/S53_dom_sf"/>
</dbReference>
<sequence length="362" mass="39192">MTDTSKLLKDLEKEPLFKDQWWLFNEGQTDIGGKKIKSNRGIDLNVVPLWPFYTGKGVKVQVIDDGIDSGHEDLKDNFKEVSEKDIEKMLPGFDGSHGTAATGIIAARRNDLGTVGIAYDATFGGYKFNTNSLNSLQAQDQFDVSNNSWGLVYNFVNVNTNVAAIENAVTNGRNKLGTVSVWAAANSREQINPNLAGVEQRGNNANLSNYPNSRYTIAVAAINNEGVVASYSNPGAPLLVSAFGDEAPSIATVDRTANSGYNPQSSPNFPSLNYTNDFNGTSSAAPMVSGVAALILQANPKLGYRDVQEILAYSARKNDPNNQVVKSYSYESQKIPKDTWAFNGAKNWNGGGLHVKRLLANV</sequence>
<dbReference type="GO" id="GO:0016485">
    <property type="term" value="P:protein processing"/>
    <property type="evidence" value="ECO:0007669"/>
    <property type="project" value="TreeGrafter"/>
</dbReference>
<dbReference type="InterPro" id="IPR015500">
    <property type="entry name" value="Peptidase_S8_subtilisin-rel"/>
</dbReference>
<dbReference type="InterPro" id="IPR023827">
    <property type="entry name" value="Peptidase_S8_Asp-AS"/>
</dbReference>
<keyword evidence="9" id="KW-1185">Reference proteome</keyword>
<dbReference type="CDD" id="cd04059">
    <property type="entry name" value="Peptidases_S8_Protein_convertases_Kexins_Furin-like"/>
    <property type="match status" value="1"/>
</dbReference>
<dbReference type="SUPFAM" id="SSF52743">
    <property type="entry name" value="Subtilisin-like"/>
    <property type="match status" value="1"/>
</dbReference>
<dbReference type="PROSITE" id="PS00136">
    <property type="entry name" value="SUBTILASE_ASP"/>
    <property type="match status" value="1"/>
</dbReference>
<dbReference type="InterPro" id="IPR023828">
    <property type="entry name" value="Peptidase_S8_Ser-AS"/>
</dbReference>
<name>A0A2G4F016_9CYAN</name>
<dbReference type="InterPro" id="IPR034182">
    <property type="entry name" value="Kexin/furin"/>
</dbReference>
<gene>
    <name evidence="8" type="ORF">CP500_012500</name>
</gene>
<dbReference type="PROSITE" id="PS00138">
    <property type="entry name" value="SUBTILASE_SER"/>
    <property type="match status" value="1"/>
</dbReference>
<feature type="active site" description="Charge relay system" evidence="5 6">
    <location>
        <position position="97"/>
    </location>
</feature>
<dbReference type="EMBL" id="NXIB02000065">
    <property type="protein sequence ID" value="PHX55088.1"/>
    <property type="molecule type" value="Genomic_DNA"/>
</dbReference>
<reference evidence="8" key="1">
    <citation type="submission" date="2017-10" db="EMBL/GenBank/DDBJ databases">
        <title>Draft genome sequence of the planktic cyanobacteria Tychonema bourrellyi isolated from alpine lentic freshwater.</title>
        <authorList>
            <person name="Tett A."/>
            <person name="Armanini F."/>
            <person name="Asnicar F."/>
            <person name="Boscaini A."/>
            <person name="Pasolli E."/>
            <person name="Zolfo M."/>
            <person name="Donati C."/>
            <person name="Salmaso N."/>
            <person name="Segata N."/>
        </authorList>
    </citation>
    <scope>NUCLEOTIDE SEQUENCE</scope>
    <source>
        <strain evidence="8">FEM_GT703</strain>
    </source>
</reference>
<evidence type="ECO:0000313" key="9">
    <source>
        <dbReference type="Proteomes" id="UP000226442"/>
    </source>
</evidence>
<dbReference type="GO" id="GO:0016020">
    <property type="term" value="C:membrane"/>
    <property type="evidence" value="ECO:0007669"/>
    <property type="project" value="TreeGrafter"/>
</dbReference>
<evidence type="ECO:0000256" key="4">
    <source>
        <dbReference type="ARBA" id="ARBA00022825"/>
    </source>
</evidence>
<dbReference type="Gene3D" id="3.40.50.200">
    <property type="entry name" value="Peptidase S8/S53 domain"/>
    <property type="match status" value="1"/>
</dbReference>
<protein>
    <recommendedName>
        <fullName evidence="7">Peptidase S8/S53 domain-containing protein</fullName>
    </recommendedName>
</protein>
<keyword evidence="3 6" id="KW-0378">Hydrolase</keyword>
<dbReference type="PROSITE" id="PS51892">
    <property type="entry name" value="SUBTILASE"/>
    <property type="match status" value="1"/>
</dbReference>
<feature type="active site" description="Charge relay system" evidence="5 6">
    <location>
        <position position="282"/>
    </location>
</feature>
<accession>A0A2G4F016</accession>
<dbReference type="Proteomes" id="UP000226442">
    <property type="component" value="Unassembled WGS sequence"/>
</dbReference>
<dbReference type="PRINTS" id="PR00723">
    <property type="entry name" value="SUBTILISIN"/>
</dbReference>
<dbReference type="OrthoDB" id="1676884at2"/>
<feature type="domain" description="Peptidase S8/S53" evidence="7">
    <location>
        <begin position="55"/>
        <end position="321"/>
    </location>
</feature>
<proteinExistence type="inferred from homology"/>
<comment type="caution">
    <text evidence="8">The sequence shown here is derived from an EMBL/GenBank/DDBJ whole genome shotgun (WGS) entry which is preliminary data.</text>
</comment>
<evidence type="ECO:0000259" key="7">
    <source>
        <dbReference type="Pfam" id="PF00082"/>
    </source>
</evidence>
<keyword evidence="4 6" id="KW-0720">Serine protease</keyword>
<dbReference type="AlphaFoldDB" id="A0A2G4F016"/>
<dbReference type="PANTHER" id="PTHR42884">
    <property type="entry name" value="PROPROTEIN CONVERTASE SUBTILISIN/KEXIN-RELATED"/>
    <property type="match status" value="1"/>
</dbReference>
<evidence type="ECO:0000256" key="5">
    <source>
        <dbReference type="PIRSR" id="PIRSR615500-1"/>
    </source>
</evidence>
<evidence type="ECO:0000256" key="1">
    <source>
        <dbReference type="ARBA" id="ARBA00005325"/>
    </source>
</evidence>
<evidence type="ECO:0000313" key="8">
    <source>
        <dbReference type="EMBL" id="PHX55088.1"/>
    </source>
</evidence>